<feature type="domain" description="Glycosyl transferase family 1" evidence="1">
    <location>
        <begin position="191"/>
        <end position="329"/>
    </location>
</feature>
<sequence>MKIAIFTDTYFPQVSGVATSIKILQETFTKHGHEVYIFTTTDPNAPKEETNVFRYESVPFLFFKERRIALTFFGPVVKKVKELGIDVIHTQTEFSMGLLGITASRLLNLPLVHTYHTWYEKYLHYIMNGKLVSKETVKRLSRLYCQQASVVVTPSDTIKDVLRDYHVTRRIVTIPTGVPIPEKLPNSQLQNLRNELGLTADDFVMLSINRLAHEKNLEALIDYMPHILMEKPEAKLVLVGAGPEEDALKERVQTLNLESVVLFPGAVPHEFVNQYYQMADLYVNLSTTETQGLTFLEAITNHLSIVAYASEYLQHLNGIAPVGRLVDTEAAFPEAVLDVAHHLPQAKASLSDLVSIVSSETFYESLYELYQSVEPRKSLVGHFKLLKY</sequence>
<dbReference type="RefSeq" id="WP_159444426.1">
    <property type="nucleotide sequence ID" value="NZ_FWXK01000003.1"/>
</dbReference>
<dbReference type="Proteomes" id="UP000243884">
    <property type="component" value="Unassembled WGS sequence"/>
</dbReference>
<name>A0A1W1YKB9_9LACT</name>
<dbReference type="InterPro" id="IPR001296">
    <property type="entry name" value="Glyco_trans_1"/>
</dbReference>
<dbReference type="PANTHER" id="PTHR45947">
    <property type="entry name" value="SULFOQUINOVOSYL TRANSFERASE SQD2"/>
    <property type="match status" value="1"/>
</dbReference>
<proteinExistence type="predicted"/>
<dbReference type="InterPro" id="IPR050194">
    <property type="entry name" value="Glycosyltransferase_grp1"/>
</dbReference>
<dbReference type="PANTHER" id="PTHR45947:SF3">
    <property type="entry name" value="SULFOQUINOVOSYL TRANSFERASE SQD2"/>
    <property type="match status" value="1"/>
</dbReference>
<dbReference type="Pfam" id="PF00534">
    <property type="entry name" value="Glycos_transf_1"/>
    <property type="match status" value="1"/>
</dbReference>
<evidence type="ECO:0000259" key="2">
    <source>
        <dbReference type="Pfam" id="PF13439"/>
    </source>
</evidence>
<dbReference type="SUPFAM" id="SSF53756">
    <property type="entry name" value="UDP-Glycosyltransferase/glycogen phosphorylase"/>
    <property type="match status" value="1"/>
</dbReference>
<evidence type="ECO:0000313" key="3">
    <source>
        <dbReference type="EMBL" id="SMC36589.1"/>
    </source>
</evidence>
<dbReference type="InterPro" id="IPR028098">
    <property type="entry name" value="Glyco_trans_4-like_N"/>
</dbReference>
<protein>
    <submittedName>
        <fullName evidence="3">1,2-diacylglycerol 3-alpha-glucosyltransferase</fullName>
    </submittedName>
</protein>
<organism evidence="3 4">
    <name type="scientific">Aerococcus suis</name>
    <dbReference type="NCBI Taxonomy" id="371602"/>
    <lineage>
        <taxon>Bacteria</taxon>
        <taxon>Bacillati</taxon>
        <taxon>Bacillota</taxon>
        <taxon>Bacilli</taxon>
        <taxon>Lactobacillales</taxon>
        <taxon>Aerococcaceae</taxon>
        <taxon>Aerococcus</taxon>
    </lineage>
</organism>
<dbReference type="STRING" id="371602.SAMN04487984_0751"/>
<dbReference type="Pfam" id="PF13439">
    <property type="entry name" value="Glyco_transf_4"/>
    <property type="match status" value="1"/>
</dbReference>
<dbReference type="AlphaFoldDB" id="A0A1W1YKB9"/>
<dbReference type="GO" id="GO:0016758">
    <property type="term" value="F:hexosyltransferase activity"/>
    <property type="evidence" value="ECO:0007669"/>
    <property type="project" value="TreeGrafter"/>
</dbReference>
<evidence type="ECO:0000259" key="1">
    <source>
        <dbReference type="Pfam" id="PF00534"/>
    </source>
</evidence>
<dbReference type="EMBL" id="FWXK01000003">
    <property type="protein sequence ID" value="SMC36589.1"/>
    <property type="molecule type" value="Genomic_DNA"/>
</dbReference>
<gene>
    <name evidence="3" type="ORF">SAMN04487984_0751</name>
</gene>
<keyword evidence="3" id="KW-0808">Transferase</keyword>
<dbReference type="OrthoDB" id="9802525at2"/>
<evidence type="ECO:0000313" key="4">
    <source>
        <dbReference type="Proteomes" id="UP000243884"/>
    </source>
</evidence>
<keyword evidence="4" id="KW-1185">Reference proteome</keyword>
<accession>A0A1W1YKB9</accession>
<reference evidence="4" key="1">
    <citation type="submission" date="2017-04" db="EMBL/GenBank/DDBJ databases">
        <authorList>
            <person name="Varghese N."/>
            <person name="Submissions S."/>
        </authorList>
    </citation>
    <scope>NUCLEOTIDE SEQUENCE [LARGE SCALE GENOMIC DNA]</scope>
    <source>
        <strain evidence="4">DSM 21500</strain>
    </source>
</reference>
<dbReference type="Gene3D" id="3.40.50.2000">
    <property type="entry name" value="Glycogen Phosphorylase B"/>
    <property type="match status" value="2"/>
</dbReference>
<feature type="domain" description="Glycosyltransferase subfamily 4-like N-terminal" evidence="2">
    <location>
        <begin position="14"/>
        <end position="179"/>
    </location>
</feature>